<organism evidence="1 2">
    <name type="scientific">Candidatus Protofrankia californiensis</name>
    <dbReference type="NCBI Taxonomy" id="1839754"/>
    <lineage>
        <taxon>Bacteria</taxon>
        <taxon>Bacillati</taxon>
        <taxon>Actinomycetota</taxon>
        <taxon>Actinomycetes</taxon>
        <taxon>Frankiales</taxon>
        <taxon>Frankiaceae</taxon>
        <taxon>Protofrankia</taxon>
    </lineage>
</organism>
<name>A0A1C3PBY5_9ACTN</name>
<dbReference type="AlphaFoldDB" id="A0A1C3PBY5"/>
<accession>A0A1C3PBY5</accession>
<protein>
    <submittedName>
        <fullName evidence="1">Putative secreted protein</fullName>
    </submittedName>
</protein>
<dbReference type="Proteomes" id="UP000199013">
    <property type="component" value="Unassembled WGS sequence"/>
</dbReference>
<gene>
    <name evidence="1" type="ORF">FDG2_5270</name>
</gene>
<sequence length="42" mass="4174">MMPALHTLAVRLRGHALLVAVLAAAVAVLADEAAHATAGGDQ</sequence>
<keyword evidence="2" id="KW-1185">Reference proteome</keyword>
<dbReference type="EMBL" id="FLUV01002205">
    <property type="protein sequence ID" value="SBW27312.1"/>
    <property type="molecule type" value="Genomic_DNA"/>
</dbReference>
<reference evidence="2" key="1">
    <citation type="submission" date="2016-02" db="EMBL/GenBank/DDBJ databases">
        <authorList>
            <person name="Wibberg D."/>
        </authorList>
    </citation>
    <scope>NUCLEOTIDE SEQUENCE [LARGE SCALE GENOMIC DNA]</scope>
</reference>
<evidence type="ECO:0000313" key="1">
    <source>
        <dbReference type="EMBL" id="SBW27312.1"/>
    </source>
</evidence>
<evidence type="ECO:0000313" key="2">
    <source>
        <dbReference type="Proteomes" id="UP000199013"/>
    </source>
</evidence>
<proteinExistence type="predicted"/>